<feature type="domain" description="FAR1" evidence="1">
    <location>
        <begin position="7"/>
        <end position="52"/>
    </location>
</feature>
<evidence type="ECO:0000259" key="1">
    <source>
        <dbReference type="Pfam" id="PF03101"/>
    </source>
</evidence>
<gene>
    <name evidence="2" type="ORF">IFM89_022920</name>
</gene>
<name>A0A835MF71_9MAGN</name>
<dbReference type="AlphaFoldDB" id="A0A835MF71"/>
<organism evidence="2 3">
    <name type="scientific">Coptis chinensis</name>
    <dbReference type="NCBI Taxonomy" id="261450"/>
    <lineage>
        <taxon>Eukaryota</taxon>
        <taxon>Viridiplantae</taxon>
        <taxon>Streptophyta</taxon>
        <taxon>Embryophyta</taxon>
        <taxon>Tracheophyta</taxon>
        <taxon>Spermatophyta</taxon>
        <taxon>Magnoliopsida</taxon>
        <taxon>Ranunculales</taxon>
        <taxon>Ranunculaceae</taxon>
        <taxon>Coptidoideae</taxon>
        <taxon>Coptis</taxon>
    </lineage>
</organism>
<comment type="caution">
    <text evidence="2">The sequence shown here is derived from an EMBL/GenBank/DDBJ whole genome shotgun (WGS) entry which is preliminary data.</text>
</comment>
<dbReference type="PANTHER" id="PTHR46328">
    <property type="entry name" value="FAR-RED IMPAIRED RESPONSIVE (FAR1) FAMILY PROTEIN-RELATED"/>
    <property type="match status" value="1"/>
</dbReference>
<protein>
    <recommendedName>
        <fullName evidence="1">FAR1 domain-containing protein</fullName>
    </recommendedName>
</protein>
<dbReference type="Proteomes" id="UP000631114">
    <property type="component" value="Unassembled WGS sequence"/>
</dbReference>
<dbReference type="Pfam" id="PF03101">
    <property type="entry name" value="FAR1"/>
    <property type="match status" value="1"/>
</dbReference>
<evidence type="ECO:0000313" key="3">
    <source>
        <dbReference type="Proteomes" id="UP000631114"/>
    </source>
</evidence>
<keyword evidence="3" id="KW-1185">Reference proteome</keyword>
<reference evidence="2 3" key="1">
    <citation type="submission" date="2020-10" db="EMBL/GenBank/DDBJ databases">
        <title>The Coptis chinensis genome and diversification of protoberbering-type alkaloids.</title>
        <authorList>
            <person name="Wang B."/>
            <person name="Shu S."/>
            <person name="Song C."/>
            <person name="Liu Y."/>
        </authorList>
    </citation>
    <scope>NUCLEOTIDE SEQUENCE [LARGE SCALE GENOMIC DNA]</scope>
    <source>
        <strain evidence="2">HL-2020</strain>
        <tissue evidence="2">Leaf</tissue>
    </source>
</reference>
<dbReference type="InterPro" id="IPR004330">
    <property type="entry name" value="FAR1_DNA_bnd_dom"/>
</dbReference>
<proteinExistence type="predicted"/>
<dbReference type="EMBL" id="JADFTS010000002">
    <property type="protein sequence ID" value="KAF9621566.1"/>
    <property type="molecule type" value="Genomic_DNA"/>
</dbReference>
<accession>A0A835MF71</accession>
<evidence type="ECO:0000313" key="2">
    <source>
        <dbReference type="EMBL" id="KAF9621566.1"/>
    </source>
</evidence>
<sequence>MQDSRAKRFEKRNRNKADTRIGCKAMMVGRKKKDEEKWIVSKVVEKHNHNVITPSKTQLFRSQRQIDRPEPIDYHGHHGFMVFGNEQIQVSHQESATSKYCKLCKMGVNIVCKASPYDEVDEVAMKGLRNTLQDVEVALWNISLRSGEQNEETEKE</sequence>
<dbReference type="OrthoDB" id="1302861at2759"/>